<organism evidence="2 3">
    <name type="scientific">Reticulomyxa filosa</name>
    <dbReference type="NCBI Taxonomy" id="46433"/>
    <lineage>
        <taxon>Eukaryota</taxon>
        <taxon>Sar</taxon>
        <taxon>Rhizaria</taxon>
        <taxon>Retaria</taxon>
        <taxon>Foraminifera</taxon>
        <taxon>Monothalamids</taxon>
        <taxon>Reticulomyxidae</taxon>
        <taxon>Reticulomyxa</taxon>
    </lineage>
</organism>
<comment type="caution">
    <text evidence="2">The sequence shown here is derived from an EMBL/GenBank/DDBJ whole genome shotgun (WGS) entry which is preliminary data.</text>
</comment>
<dbReference type="InterPro" id="IPR000938">
    <property type="entry name" value="CAP-Gly_domain"/>
</dbReference>
<dbReference type="Proteomes" id="UP000023152">
    <property type="component" value="Unassembled WGS sequence"/>
</dbReference>
<dbReference type="Pfam" id="PF01302">
    <property type="entry name" value="CAP_GLY"/>
    <property type="match status" value="1"/>
</dbReference>
<accession>X6L8E5</accession>
<sequence length="255" mass="29077">MENVEKNRNGVETVTSFHSWENVKTCYLTDHETIHITYKDRKEDRVYKGLHVNAINDAIQLRLNLLKQSKTTAQREDFSMRFHRSLLQKQIQSARDFHIGDKVRLTRNRVGIVVWIGEVDFAPSKHYGVELLEGEGDHNGTVNGKQYFVLSSSGGSRNSEPNDRRAVIVPESQIIRKVGMTTSNVVDKRSVLTSSLSASSSQRVLFTSESALVEDVIFGEVKRSILRNDTTEGRSRNNFMNKWNKYAKSEKILST</sequence>
<evidence type="ECO:0000313" key="3">
    <source>
        <dbReference type="Proteomes" id="UP000023152"/>
    </source>
</evidence>
<evidence type="ECO:0000313" key="2">
    <source>
        <dbReference type="EMBL" id="ETN98242.1"/>
    </source>
</evidence>
<proteinExistence type="predicted"/>
<evidence type="ECO:0000259" key="1">
    <source>
        <dbReference type="PROSITE" id="PS50245"/>
    </source>
</evidence>
<name>X6L8E5_RETFI</name>
<gene>
    <name evidence="2" type="ORF">RFI_39268</name>
</gene>
<dbReference type="OrthoDB" id="5273213at2759"/>
<protein>
    <recommendedName>
        <fullName evidence="1">CAP-Gly domain-containing protein</fullName>
    </recommendedName>
</protein>
<dbReference type="InterPro" id="IPR036859">
    <property type="entry name" value="CAP-Gly_dom_sf"/>
</dbReference>
<feature type="non-terminal residue" evidence="2">
    <location>
        <position position="255"/>
    </location>
</feature>
<dbReference type="EMBL" id="ASPP01047275">
    <property type="protein sequence ID" value="ETN98242.1"/>
    <property type="molecule type" value="Genomic_DNA"/>
</dbReference>
<keyword evidence="3" id="KW-1185">Reference proteome</keyword>
<dbReference type="SMART" id="SM01052">
    <property type="entry name" value="CAP_GLY"/>
    <property type="match status" value="1"/>
</dbReference>
<dbReference type="AlphaFoldDB" id="X6L8E5"/>
<feature type="domain" description="CAP-Gly" evidence="1">
    <location>
        <begin position="117"/>
        <end position="170"/>
    </location>
</feature>
<dbReference type="PROSITE" id="PS50245">
    <property type="entry name" value="CAP_GLY_2"/>
    <property type="match status" value="1"/>
</dbReference>
<dbReference type="SUPFAM" id="SSF74924">
    <property type="entry name" value="Cap-Gly domain"/>
    <property type="match status" value="1"/>
</dbReference>
<reference evidence="2 3" key="1">
    <citation type="journal article" date="2013" name="Curr. Biol.">
        <title>The Genome of the Foraminiferan Reticulomyxa filosa.</title>
        <authorList>
            <person name="Glockner G."/>
            <person name="Hulsmann N."/>
            <person name="Schleicher M."/>
            <person name="Noegel A.A."/>
            <person name="Eichinger L."/>
            <person name="Gallinger C."/>
            <person name="Pawlowski J."/>
            <person name="Sierra R."/>
            <person name="Euteneuer U."/>
            <person name="Pillet L."/>
            <person name="Moustafa A."/>
            <person name="Platzer M."/>
            <person name="Groth M."/>
            <person name="Szafranski K."/>
            <person name="Schliwa M."/>
        </authorList>
    </citation>
    <scope>NUCLEOTIDE SEQUENCE [LARGE SCALE GENOMIC DNA]</scope>
</reference>
<dbReference type="Gene3D" id="2.30.30.190">
    <property type="entry name" value="CAP Gly-rich-like domain"/>
    <property type="match status" value="1"/>
</dbReference>